<evidence type="ECO:0000259" key="1">
    <source>
        <dbReference type="PROSITE" id="PS50994"/>
    </source>
</evidence>
<dbReference type="PROSITE" id="PS50994">
    <property type="entry name" value="INTEGRASE"/>
    <property type="match status" value="1"/>
</dbReference>
<dbReference type="InterPro" id="IPR036397">
    <property type="entry name" value="RNaseH_sf"/>
</dbReference>
<accession>A0A1A8TFU1</accession>
<protein>
    <submittedName>
        <fullName evidence="2">Integrase core domain protein</fullName>
    </submittedName>
</protein>
<keyword evidence="3" id="KW-1185">Reference proteome</keyword>
<dbReference type="EMBL" id="FLOB01000003">
    <property type="protein sequence ID" value="SBS31055.1"/>
    <property type="molecule type" value="Genomic_DNA"/>
</dbReference>
<gene>
    <name evidence="2" type="ORF">MSP8886_02012</name>
</gene>
<dbReference type="Proteomes" id="UP000092544">
    <property type="component" value="Unassembled WGS sequence"/>
</dbReference>
<dbReference type="InterPro" id="IPR048020">
    <property type="entry name" value="Transpos_IS3"/>
</dbReference>
<dbReference type="GO" id="GO:0015074">
    <property type="term" value="P:DNA integration"/>
    <property type="evidence" value="ECO:0007669"/>
    <property type="project" value="InterPro"/>
</dbReference>
<dbReference type="STRING" id="1792290.MSP8886_02012"/>
<reference evidence="2 3" key="1">
    <citation type="submission" date="2016-06" db="EMBL/GenBank/DDBJ databases">
        <authorList>
            <person name="Kjaerup R.B."/>
            <person name="Dalgaard T.S."/>
            <person name="Juul-Madsen H.R."/>
        </authorList>
    </citation>
    <scope>NUCLEOTIDE SEQUENCE [LARGE SCALE GENOMIC DNA]</scope>
    <source>
        <strain evidence="2 3">CECT 8886</strain>
    </source>
</reference>
<sequence length="262" mass="31046">MALDTVANKKVSIRLACSAFSISETCYRYQSQNSDENTQIAELLVDLTVEQTDWGFGQCFHYLRNTKGYLWNHKRVYRIYCELALNLRIRPRRRLKRNVPEPLKEPTKSDQVWSMDFMHDQLVDGRKYRLFNVIDDFKREGLAIEAGFSLLSQRVIRVLDQLLEWRKKPIALRCDNGPEFISHEFVHWAKKKGIRIDYIQPGNPQQNAYIERYNRTARYGWVSKHLFDSLEEVQDYATQWLWFYNHERPHTANGGKPPLMAA</sequence>
<evidence type="ECO:0000313" key="3">
    <source>
        <dbReference type="Proteomes" id="UP000092544"/>
    </source>
</evidence>
<dbReference type="InterPro" id="IPR012337">
    <property type="entry name" value="RNaseH-like_sf"/>
</dbReference>
<dbReference type="SUPFAM" id="SSF53098">
    <property type="entry name" value="Ribonuclease H-like"/>
    <property type="match status" value="1"/>
</dbReference>
<dbReference type="AlphaFoldDB" id="A0A1A8TFU1"/>
<name>A0A1A8TFU1_9GAMM</name>
<organism evidence="2 3">
    <name type="scientific">Marinomonas spartinae</name>
    <dbReference type="NCBI Taxonomy" id="1792290"/>
    <lineage>
        <taxon>Bacteria</taxon>
        <taxon>Pseudomonadati</taxon>
        <taxon>Pseudomonadota</taxon>
        <taxon>Gammaproteobacteria</taxon>
        <taxon>Oceanospirillales</taxon>
        <taxon>Oceanospirillaceae</taxon>
        <taxon>Marinomonas</taxon>
    </lineage>
</organism>
<dbReference type="InterPro" id="IPR001584">
    <property type="entry name" value="Integrase_cat-core"/>
</dbReference>
<proteinExistence type="predicted"/>
<dbReference type="Gene3D" id="3.30.420.10">
    <property type="entry name" value="Ribonuclease H-like superfamily/Ribonuclease H"/>
    <property type="match status" value="1"/>
</dbReference>
<dbReference type="NCBIfam" id="NF033516">
    <property type="entry name" value="transpos_IS3"/>
    <property type="match status" value="1"/>
</dbReference>
<dbReference type="GO" id="GO:0003676">
    <property type="term" value="F:nucleic acid binding"/>
    <property type="evidence" value="ECO:0007669"/>
    <property type="project" value="InterPro"/>
</dbReference>
<dbReference type="PANTHER" id="PTHR47515">
    <property type="entry name" value="LOW CALCIUM RESPONSE LOCUS PROTEIN T"/>
    <property type="match status" value="1"/>
</dbReference>
<feature type="domain" description="Integrase catalytic" evidence="1">
    <location>
        <begin position="102"/>
        <end position="262"/>
    </location>
</feature>
<dbReference type="Pfam" id="PF00665">
    <property type="entry name" value="rve"/>
    <property type="match status" value="1"/>
</dbReference>
<evidence type="ECO:0000313" key="2">
    <source>
        <dbReference type="EMBL" id="SBS31055.1"/>
    </source>
</evidence>
<dbReference type="PANTHER" id="PTHR47515:SF2">
    <property type="entry name" value="INTEGRASE CORE DOMAIN PROTEIN"/>
    <property type="match status" value="1"/>
</dbReference>